<accession>A0A6I2UYG9</accession>
<evidence type="ECO:0000259" key="1">
    <source>
        <dbReference type="Pfam" id="PF13304"/>
    </source>
</evidence>
<comment type="caution">
    <text evidence="3">The sequence shown here is derived from an EMBL/GenBank/DDBJ whole genome shotgun (WGS) entry which is preliminary data.</text>
</comment>
<gene>
    <name evidence="3" type="ORF">FYJ78_05835</name>
</gene>
<evidence type="ECO:0000313" key="4">
    <source>
        <dbReference type="Proteomes" id="UP000430222"/>
    </source>
</evidence>
<dbReference type="Pfam" id="PF13476">
    <property type="entry name" value="AAA_23"/>
    <property type="match status" value="1"/>
</dbReference>
<sequence>MNERMWIKSLQLNNFRCFEKLKINFERTYTVLIGINGAGKSSILDAMSIALGSFLAGLDGVSSNALHQDDVHYRMYEEGSVPNREKQFPTSISMDAEVNGGIAIQWQRRLNNENGRTTVKEARSIMEYASSLQERVRKGDKDVILPLIAYYGTGRLWARKQNRLKNNQSKLNSARSRLRGYKDCLDVNTNESIMLRWFSKMTYTRLQEERAIPELEAVEQAVADCYCGMDDKAKDVKFRFSVKSDELELVIHYKDGDVSYLPVRLLSDGIRTILNMVADIAYRMAVLNPHLLGNIVRDTDGIVMIDELDMHLHPSWQQRIMQDLTRIFPKLQFVVTTHAPSILANVHKENIRIIKDNEVFPAHSNSYGRNLTAIMHELMETEIRPQEILALLKMFNDNLDEGDAAEAKKILETLEKTLGSNDQDVVDAKIALTLDSI</sequence>
<evidence type="ECO:0000313" key="3">
    <source>
        <dbReference type="EMBL" id="MSV24711.1"/>
    </source>
</evidence>
<dbReference type="Gene3D" id="3.40.50.300">
    <property type="entry name" value="P-loop containing nucleotide triphosphate hydrolases"/>
    <property type="match status" value="1"/>
</dbReference>
<dbReference type="SUPFAM" id="SSF52540">
    <property type="entry name" value="P-loop containing nucleoside triphosphate hydrolases"/>
    <property type="match status" value="1"/>
</dbReference>
<feature type="domain" description="ATPase AAA-type core" evidence="1">
    <location>
        <begin position="231"/>
        <end position="343"/>
    </location>
</feature>
<proteinExistence type="predicted"/>
<evidence type="ECO:0000259" key="2">
    <source>
        <dbReference type="Pfam" id="PF13476"/>
    </source>
</evidence>
<dbReference type="PANTHER" id="PTHR43581:SF2">
    <property type="entry name" value="EXCINUCLEASE ATPASE SUBUNIT"/>
    <property type="match status" value="1"/>
</dbReference>
<dbReference type="EMBL" id="VUNL01000005">
    <property type="protein sequence ID" value="MSV24711.1"/>
    <property type="molecule type" value="Genomic_DNA"/>
</dbReference>
<dbReference type="InterPro" id="IPR027417">
    <property type="entry name" value="P-loop_NTPase"/>
</dbReference>
<dbReference type="Pfam" id="PF13304">
    <property type="entry name" value="AAA_21"/>
    <property type="match status" value="1"/>
</dbReference>
<protein>
    <submittedName>
        <fullName evidence="3">AAA family ATPase</fullName>
    </submittedName>
</protein>
<dbReference type="GO" id="GO:0006302">
    <property type="term" value="P:double-strand break repair"/>
    <property type="evidence" value="ECO:0007669"/>
    <property type="project" value="InterPro"/>
</dbReference>
<dbReference type="InterPro" id="IPR038729">
    <property type="entry name" value="Rad50/SbcC_AAA"/>
</dbReference>
<dbReference type="Proteomes" id="UP000430222">
    <property type="component" value="Unassembled WGS sequence"/>
</dbReference>
<dbReference type="RefSeq" id="WP_195847883.1">
    <property type="nucleotide sequence ID" value="NZ_JBQHVT010000002.1"/>
</dbReference>
<keyword evidence="4" id="KW-1185">Reference proteome</keyword>
<dbReference type="PANTHER" id="PTHR43581">
    <property type="entry name" value="ATP/GTP PHOSPHATASE"/>
    <property type="match status" value="1"/>
</dbReference>
<name>A0A6I2UYG9_9FIRM</name>
<feature type="domain" description="Rad50/SbcC-type AAA" evidence="2">
    <location>
        <begin position="9"/>
        <end position="222"/>
    </location>
</feature>
<dbReference type="InterPro" id="IPR003959">
    <property type="entry name" value="ATPase_AAA_core"/>
</dbReference>
<dbReference type="GO" id="GO:0016887">
    <property type="term" value="F:ATP hydrolysis activity"/>
    <property type="evidence" value="ECO:0007669"/>
    <property type="project" value="InterPro"/>
</dbReference>
<reference evidence="3 4" key="1">
    <citation type="submission" date="2019-08" db="EMBL/GenBank/DDBJ databases">
        <title>In-depth cultivation of the pig gut microbiome towards novel bacterial diversity and tailored functional studies.</title>
        <authorList>
            <person name="Wylensek D."/>
            <person name="Hitch T.C.A."/>
            <person name="Clavel T."/>
        </authorList>
    </citation>
    <scope>NUCLEOTIDE SEQUENCE [LARGE SCALE GENOMIC DNA]</scope>
    <source>
        <strain evidence="4">WCA-380-WT-3B3</strain>
    </source>
</reference>
<organism evidence="3 4">
    <name type="scientific">Selenomonas montiformis</name>
    <dbReference type="NCBI Taxonomy" id="2652285"/>
    <lineage>
        <taxon>Bacteria</taxon>
        <taxon>Bacillati</taxon>
        <taxon>Bacillota</taxon>
        <taxon>Negativicutes</taxon>
        <taxon>Selenomonadales</taxon>
        <taxon>Selenomonadaceae</taxon>
        <taxon>Selenomonas</taxon>
    </lineage>
</organism>
<dbReference type="AlphaFoldDB" id="A0A6I2UYG9"/>
<dbReference type="InterPro" id="IPR051396">
    <property type="entry name" value="Bact_Antivir_Def_Nuclease"/>
</dbReference>